<evidence type="ECO:0000313" key="2">
    <source>
        <dbReference type="EMBL" id="KAF0915329.1"/>
    </source>
</evidence>
<proteinExistence type="predicted"/>
<dbReference type="EMBL" id="SPHZ02000006">
    <property type="protein sequence ID" value="KAF0915329.1"/>
    <property type="molecule type" value="Genomic_DNA"/>
</dbReference>
<feature type="region of interest" description="Disordered" evidence="1">
    <location>
        <begin position="1"/>
        <end position="45"/>
    </location>
</feature>
<reference evidence="2 3" key="1">
    <citation type="submission" date="2019-11" db="EMBL/GenBank/DDBJ databases">
        <title>Whole genome sequence of Oryza granulata.</title>
        <authorList>
            <person name="Li W."/>
        </authorList>
    </citation>
    <scope>NUCLEOTIDE SEQUENCE [LARGE SCALE GENOMIC DNA]</scope>
    <source>
        <strain evidence="3">cv. Menghai</strain>
        <tissue evidence="2">Leaf</tissue>
    </source>
</reference>
<accession>A0A6G1DS83</accession>
<organism evidence="2 3">
    <name type="scientific">Oryza meyeriana var. granulata</name>
    <dbReference type="NCBI Taxonomy" id="110450"/>
    <lineage>
        <taxon>Eukaryota</taxon>
        <taxon>Viridiplantae</taxon>
        <taxon>Streptophyta</taxon>
        <taxon>Embryophyta</taxon>
        <taxon>Tracheophyta</taxon>
        <taxon>Spermatophyta</taxon>
        <taxon>Magnoliopsida</taxon>
        <taxon>Liliopsida</taxon>
        <taxon>Poales</taxon>
        <taxon>Poaceae</taxon>
        <taxon>BOP clade</taxon>
        <taxon>Oryzoideae</taxon>
        <taxon>Oryzeae</taxon>
        <taxon>Oryzinae</taxon>
        <taxon>Oryza</taxon>
        <taxon>Oryza meyeriana</taxon>
    </lineage>
</organism>
<comment type="caution">
    <text evidence="2">The sequence shown here is derived from an EMBL/GenBank/DDBJ whole genome shotgun (WGS) entry which is preliminary data.</text>
</comment>
<protein>
    <submittedName>
        <fullName evidence="2">Uncharacterized protein</fullName>
    </submittedName>
</protein>
<dbReference type="AlphaFoldDB" id="A0A6G1DS83"/>
<evidence type="ECO:0000256" key="1">
    <source>
        <dbReference type="SAM" id="MobiDB-lite"/>
    </source>
</evidence>
<sequence length="79" mass="7843">MGGDNDHEDDGSGGLLAASRKADGWIWQPSSKSGRRAGRTAADGSLAGGGCGLSSHLSLASHGATAQWAGSHVELVATI</sequence>
<gene>
    <name evidence="2" type="ORF">E2562_035556</name>
</gene>
<dbReference type="Proteomes" id="UP000479710">
    <property type="component" value="Unassembled WGS sequence"/>
</dbReference>
<feature type="compositionally biased region" description="Acidic residues" evidence="1">
    <location>
        <begin position="1"/>
        <end position="11"/>
    </location>
</feature>
<name>A0A6G1DS83_9ORYZ</name>
<evidence type="ECO:0000313" key="3">
    <source>
        <dbReference type="Proteomes" id="UP000479710"/>
    </source>
</evidence>
<keyword evidence="3" id="KW-1185">Reference proteome</keyword>